<evidence type="ECO:0000313" key="3">
    <source>
        <dbReference type="Proteomes" id="UP001359485"/>
    </source>
</evidence>
<reference evidence="2 3" key="1">
    <citation type="submission" date="2023-09" db="EMBL/GenBank/DDBJ databases">
        <title>Genomes of two closely related lineages of the louse Polyplax serrata with different host specificities.</title>
        <authorList>
            <person name="Martinu J."/>
            <person name="Tarabai H."/>
            <person name="Stefka J."/>
            <person name="Hypsa V."/>
        </authorList>
    </citation>
    <scope>NUCLEOTIDE SEQUENCE [LARGE SCALE GENOMIC DNA]</scope>
    <source>
        <strain evidence="2">98ZLc_SE</strain>
    </source>
</reference>
<feature type="region of interest" description="Disordered" evidence="1">
    <location>
        <begin position="1"/>
        <end position="47"/>
    </location>
</feature>
<sequence>MENNVYNRRKRPGYGGKWEAPGKAEGRESWEKAGEREAAGAAGTEAAEHPAYAHRVRYKSQFILLINSK</sequence>
<organism evidence="2 3">
    <name type="scientific">Polyplax serrata</name>
    <name type="common">Common mouse louse</name>
    <dbReference type="NCBI Taxonomy" id="468196"/>
    <lineage>
        <taxon>Eukaryota</taxon>
        <taxon>Metazoa</taxon>
        <taxon>Ecdysozoa</taxon>
        <taxon>Arthropoda</taxon>
        <taxon>Hexapoda</taxon>
        <taxon>Insecta</taxon>
        <taxon>Pterygota</taxon>
        <taxon>Neoptera</taxon>
        <taxon>Paraneoptera</taxon>
        <taxon>Psocodea</taxon>
        <taxon>Troctomorpha</taxon>
        <taxon>Phthiraptera</taxon>
        <taxon>Anoplura</taxon>
        <taxon>Polyplacidae</taxon>
        <taxon>Polyplax</taxon>
    </lineage>
</organism>
<keyword evidence="3" id="KW-1185">Reference proteome</keyword>
<proteinExistence type="predicted"/>
<protein>
    <submittedName>
        <fullName evidence="2">Uncharacterized protein</fullName>
    </submittedName>
</protein>
<dbReference type="Proteomes" id="UP001359485">
    <property type="component" value="Unassembled WGS sequence"/>
</dbReference>
<comment type="caution">
    <text evidence="2">The sequence shown here is derived from an EMBL/GenBank/DDBJ whole genome shotgun (WGS) entry which is preliminary data.</text>
</comment>
<gene>
    <name evidence="2" type="ORF">RUM44_010250</name>
</gene>
<feature type="compositionally biased region" description="Basic and acidic residues" evidence="1">
    <location>
        <begin position="20"/>
        <end position="38"/>
    </location>
</feature>
<accession>A0ABR1AVN7</accession>
<name>A0ABR1AVN7_POLSC</name>
<evidence type="ECO:0000256" key="1">
    <source>
        <dbReference type="SAM" id="MobiDB-lite"/>
    </source>
</evidence>
<dbReference type="EMBL" id="JAWJWF010000045">
    <property type="protein sequence ID" value="KAK6627771.1"/>
    <property type="molecule type" value="Genomic_DNA"/>
</dbReference>
<evidence type="ECO:0000313" key="2">
    <source>
        <dbReference type="EMBL" id="KAK6627771.1"/>
    </source>
</evidence>